<evidence type="ECO:0000259" key="8">
    <source>
        <dbReference type="Pfam" id="PF14693"/>
    </source>
</evidence>
<comment type="similarity">
    <text evidence="5">Belongs to the bacterial ribosomal protein bL25 family. CTC subfamily.</text>
</comment>
<dbReference type="Gene3D" id="2.40.240.10">
    <property type="entry name" value="Ribosomal Protein L25, Chain P"/>
    <property type="match status" value="1"/>
</dbReference>
<feature type="domain" description="Large ribosomal subunit protein bL25 L25" evidence="7">
    <location>
        <begin position="6"/>
        <end position="92"/>
    </location>
</feature>
<organism evidence="9 10">
    <name type="scientific">Jatrophihabitans endophyticus</name>
    <dbReference type="NCBI Taxonomy" id="1206085"/>
    <lineage>
        <taxon>Bacteria</taxon>
        <taxon>Bacillati</taxon>
        <taxon>Actinomycetota</taxon>
        <taxon>Actinomycetes</taxon>
        <taxon>Jatrophihabitantales</taxon>
        <taxon>Jatrophihabitantaceae</taxon>
        <taxon>Jatrophihabitans</taxon>
    </lineage>
</organism>
<feature type="region of interest" description="Disordered" evidence="6">
    <location>
        <begin position="195"/>
        <end position="228"/>
    </location>
</feature>
<evidence type="ECO:0000256" key="6">
    <source>
        <dbReference type="SAM" id="MobiDB-lite"/>
    </source>
</evidence>
<keyword evidence="4 5" id="KW-0687">Ribonucleoprotein</keyword>
<dbReference type="Proteomes" id="UP000186132">
    <property type="component" value="Unassembled WGS sequence"/>
</dbReference>
<sequence>MSEVRLSAETRTEFGKGASRRTRRDGKVPAVVYGHGEDPKHVALPAHEFAAAIRNNGANVLLTLALEGGEQLAIPKSIQRHPIKGYFEHVDLLTVRRGEKVTVDVPITVTGEVVPGGLLNQENTTVSVEAEATHIPSEFEVSVEGLEIGGQITAADVTLPAGSTLVTDGETLILAIAEAPTAEELEAEVAEAAEELGIVEDAPDEDTAEGESGEGESAEGESAETASE</sequence>
<feature type="domain" description="Large ribosomal subunit protein bL25 beta" evidence="8">
    <location>
        <begin position="100"/>
        <end position="178"/>
    </location>
</feature>
<dbReference type="InterPro" id="IPR037121">
    <property type="entry name" value="Ribosomal_bL25_C"/>
</dbReference>
<dbReference type="AlphaFoldDB" id="A0A1M5U507"/>
<keyword evidence="10" id="KW-1185">Reference proteome</keyword>
<comment type="function">
    <text evidence="5">This is one of the proteins that binds to the 5S RNA in the ribosome where it forms part of the central protuberance.</text>
</comment>
<dbReference type="GO" id="GO:0022625">
    <property type="term" value="C:cytosolic large ribosomal subunit"/>
    <property type="evidence" value="ECO:0007669"/>
    <property type="project" value="TreeGrafter"/>
</dbReference>
<dbReference type="Pfam" id="PF01386">
    <property type="entry name" value="Ribosomal_L25p"/>
    <property type="match status" value="1"/>
</dbReference>
<gene>
    <name evidence="5" type="primary">rplY</name>
    <name evidence="5" type="synonym">ctc</name>
    <name evidence="9" type="ORF">SAMN05443575_4136</name>
</gene>
<dbReference type="HAMAP" id="MF_01334">
    <property type="entry name" value="Ribosomal_bL25_CTC"/>
    <property type="match status" value="1"/>
</dbReference>
<proteinExistence type="inferred from homology"/>
<accession>A0A1M5U507</accession>
<keyword evidence="1 5" id="KW-0699">rRNA-binding</keyword>
<dbReference type="NCBIfam" id="TIGR00731">
    <property type="entry name" value="bL25_bact_ctc"/>
    <property type="match status" value="1"/>
</dbReference>
<dbReference type="InterPro" id="IPR029751">
    <property type="entry name" value="Ribosomal_L25_dom"/>
</dbReference>
<evidence type="ECO:0000259" key="7">
    <source>
        <dbReference type="Pfam" id="PF01386"/>
    </source>
</evidence>
<dbReference type="InterPro" id="IPR001021">
    <property type="entry name" value="Ribosomal_bL25_long"/>
</dbReference>
<dbReference type="GO" id="GO:0006412">
    <property type="term" value="P:translation"/>
    <property type="evidence" value="ECO:0007669"/>
    <property type="project" value="UniProtKB-UniRule"/>
</dbReference>
<dbReference type="PANTHER" id="PTHR33284">
    <property type="entry name" value="RIBOSOMAL PROTEIN L25/GLN-TRNA SYNTHETASE, ANTI-CODON-BINDING DOMAIN-CONTAINING PROTEIN"/>
    <property type="match status" value="1"/>
</dbReference>
<dbReference type="InterPro" id="IPR020057">
    <property type="entry name" value="Ribosomal_bL25_b-dom"/>
</dbReference>
<evidence type="ECO:0000256" key="3">
    <source>
        <dbReference type="ARBA" id="ARBA00022980"/>
    </source>
</evidence>
<comment type="subunit">
    <text evidence="5">Part of the 50S ribosomal subunit; part of the 5S rRNA/L5/L18/L25 subcomplex. Contacts the 5S rRNA. Binds to the 5S rRNA independently of L5 and L18.</text>
</comment>
<dbReference type="GO" id="GO:0008097">
    <property type="term" value="F:5S rRNA binding"/>
    <property type="evidence" value="ECO:0007669"/>
    <property type="project" value="InterPro"/>
</dbReference>
<keyword evidence="2 5" id="KW-0694">RNA-binding</keyword>
<evidence type="ECO:0000313" key="10">
    <source>
        <dbReference type="Proteomes" id="UP000186132"/>
    </source>
</evidence>
<dbReference type="Gene3D" id="2.170.120.20">
    <property type="entry name" value="Ribosomal protein L25, beta domain"/>
    <property type="match status" value="1"/>
</dbReference>
<dbReference type="RefSeq" id="WP_073392323.1">
    <property type="nucleotide sequence ID" value="NZ_FQVU01000007.1"/>
</dbReference>
<dbReference type="Pfam" id="PF14693">
    <property type="entry name" value="Ribosomal_TL5_C"/>
    <property type="match status" value="1"/>
</dbReference>
<keyword evidence="3 5" id="KW-0689">Ribosomal protein</keyword>
<protein>
    <recommendedName>
        <fullName evidence="5">Large ribosomal subunit protein bL25</fullName>
    </recommendedName>
    <alternativeName>
        <fullName evidence="5">General stress protein CTC</fullName>
    </alternativeName>
</protein>
<dbReference type="SUPFAM" id="SSF50715">
    <property type="entry name" value="Ribosomal protein L25-like"/>
    <property type="match status" value="1"/>
</dbReference>
<feature type="region of interest" description="Disordered" evidence="6">
    <location>
        <begin position="1"/>
        <end position="27"/>
    </location>
</feature>
<dbReference type="NCBIfam" id="NF004131">
    <property type="entry name" value="PRK05618.2-1"/>
    <property type="match status" value="1"/>
</dbReference>
<evidence type="ECO:0000256" key="2">
    <source>
        <dbReference type="ARBA" id="ARBA00022884"/>
    </source>
</evidence>
<dbReference type="OrthoDB" id="5242980at2"/>
<dbReference type="InterPro" id="IPR020930">
    <property type="entry name" value="Ribosomal_uL5_bac-type"/>
</dbReference>
<dbReference type="GO" id="GO:0003735">
    <property type="term" value="F:structural constituent of ribosome"/>
    <property type="evidence" value="ECO:0007669"/>
    <property type="project" value="InterPro"/>
</dbReference>
<feature type="compositionally biased region" description="Basic and acidic residues" evidence="6">
    <location>
        <begin position="1"/>
        <end position="14"/>
    </location>
</feature>
<dbReference type="PANTHER" id="PTHR33284:SF1">
    <property type="entry name" value="RIBOSOMAL PROTEIN L25_GLN-TRNA SYNTHETASE, ANTI-CODON-BINDING DOMAIN-CONTAINING PROTEIN"/>
    <property type="match status" value="1"/>
</dbReference>
<evidence type="ECO:0000256" key="1">
    <source>
        <dbReference type="ARBA" id="ARBA00022730"/>
    </source>
</evidence>
<dbReference type="EMBL" id="FQVU01000007">
    <property type="protein sequence ID" value="SHH58049.1"/>
    <property type="molecule type" value="Genomic_DNA"/>
</dbReference>
<name>A0A1M5U507_9ACTN</name>
<evidence type="ECO:0000256" key="5">
    <source>
        <dbReference type="HAMAP-Rule" id="MF_01334"/>
    </source>
</evidence>
<dbReference type="InterPro" id="IPR011035">
    <property type="entry name" value="Ribosomal_bL25/Gln-tRNA_synth"/>
</dbReference>
<reference evidence="9 10" key="1">
    <citation type="submission" date="2016-11" db="EMBL/GenBank/DDBJ databases">
        <authorList>
            <person name="Jaros S."/>
            <person name="Januszkiewicz K."/>
            <person name="Wedrychowicz H."/>
        </authorList>
    </citation>
    <scope>NUCLEOTIDE SEQUENCE [LARGE SCALE GENOMIC DNA]</scope>
    <source>
        <strain evidence="9 10">DSM 45627</strain>
    </source>
</reference>
<evidence type="ECO:0000256" key="4">
    <source>
        <dbReference type="ARBA" id="ARBA00023274"/>
    </source>
</evidence>
<dbReference type="STRING" id="1206085.SAMN05443575_4136"/>
<evidence type="ECO:0000313" key="9">
    <source>
        <dbReference type="EMBL" id="SHH58049.1"/>
    </source>
</evidence>
<dbReference type="InterPro" id="IPR020056">
    <property type="entry name" value="Rbsml_bL25/Gln-tRNA_synth_N"/>
</dbReference>
<dbReference type="CDD" id="cd00495">
    <property type="entry name" value="Ribosomal_L25_TL5_CTC"/>
    <property type="match status" value="1"/>
</dbReference>